<dbReference type="Proteomes" id="UP000680865">
    <property type="component" value="Unassembled WGS sequence"/>
</dbReference>
<dbReference type="GO" id="GO:0046872">
    <property type="term" value="F:metal ion binding"/>
    <property type="evidence" value="ECO:0007669"/>
    <property type="project" value="InterPro"/>
</dbReference>
<dbReference type="NCBIfam" id="TIGR03083">
    <property type="entry name" value="maleylpyruvate isomerase family mycothiol-dependent enzyme"/>
    <property type="match status" value="1"/>
</dbReference>
<dbReference type="PANTHER" id="PTHR40758">
    <property type="entry name" value="CONSERVED PROTEIN"/>
    <property type="match status" value="1"/>
</dbReference>
<protein>
    <recommendedName>
        <fullName evidence="5">Maleylpyruvate isomerase family mycothiol-dependent enzyme</fullName>
    </recommendedName>
</protein>
<dbReference type="InterPro" id="IPR034660">
    <property type="entry name" value="DinB/YfiT-like"/>
</dbReference>
<feature type="domain" description="MDMPI C-terminal" evidence="1">
    <location>
        <begin position="152"/>
        <end position="239"/>
    </location>
</feature>
<dbReference type="GO" id="GO:0005886">
    <property type="term" value="C:plasma membrane"/>
    <property type="evidence" value="ECO:0007669"/>
    <property type="project" value="TreeGrafter"/>
</dbReference>
<organism evidence="3 4">
    <name type="scientific">Winogradskya consettensis</name>
    <dbReference type="NCBI Taxonomy" id="113560"/>
    <lineage>
        <taxon>Bacteria</taxon>
        <taxon>Bacillati</taxon>
        <taxon>Actinomycetota</taxon>
        <taxon>Actinomycetes</taxon>
        <taxon>Micromonosporales</taxon>
        <taxon>Micromonosporaceae</taxon>
        <taxon>Winogradskya</taxon>
    </lineage>
</organism>
<dbReference type="SUPFAM" id="SSF109854">
    <property type="entry name" value="DinB/YfiT-like putative metalloenzymes"/>
    <property type="match status" value="1"/>
</dbReference>
<dbReference type="InterPro" id="IPR017517">
    <property type="entry name" value="Maleyloyr_isom"/>
</dbReference>
<dbReference type="PANTHER" id="PTHR40758:SF1">
    <property type="entry name" value="CONSERVED PROTEIN"/>
    <property type="match status" value="1"/>
</dbReference>
<evidence type="ECO:0000259" key="1">
    <source>
        <dbReference type="Pfam" id="PF07398"/>
    </source>
</evidence>
<evidence type="ECO:0008006" key="5">
    <source>
        <dbReference type="Google" id="ProtNLM"/>
    </source>
</evidence>
<accession>A0A919T0F4</accession>
<dbReference type="RefSeq" id="WP_213001929.1">
    <property type="nucleotide sequence ID" value="NZ_BAAATW010000014.1"/>
</dbReference>
<feature type="domain" description="Mycothiol-dependent maleylpyruvate isomerase metal-binding" evidence="2">
    <location>
        <begin position="13"/>
        <end position="139"/>
    </location>
</feature>
<dbReference type="Pfam" id="PF07398">
    <property type="entry name" value="MDMPI_C"/>
    <property type="match status" value="1"/>
</dbReference>
<keyword evidence="4" id="KW-1185">Reference proteome</keyword>
<dbReference type="EMBL" id="BOQP01000046">
    <property type="protein sequence ID" value="GIM81126.1"/>
    <property type="molecule type" value="Genomic_DNA"/>
</dbReference>
<dbReference type="InterPro" id="IPR010872">
    <property type="entry name" value="MDMPI_C-term_domain"/>
</dbReference>
<proteinExistence type="predicted"/>
<dbReference type="InterPro" id="IPR024344">
    <property type="entry name" value="MDMPI_metal-binding"/>
</dbReference>
<dbReference type="Gene3D" id="1.20.120.450">
    <property type="entry name" value="dinb family like domain"/>
    <property type="match status" value="1"/>
</dbReference>
<dbReference type="AlphaFoldDB" id="A0A919T0F4"/>
<gene>
    <name evidence="3" type="ORF">Aco04nite_75000</name>
</gene>
<comment type="caution">
    <text evidence="3">The sequence shown here is derived from an EMBL/GenBank/DDBJ whole genome shotgun (WGS) entry which is preliminary data.</text>
</comment>
<sequence>MTGIPPYPELLDLIDERATAFREAATAADLDAQVPGCPDWTVRDLIAHLGAVHRFWATVIDAGPADTPPTPEALGDREPHGDLLEWSAASAALLLEALRAAPADRGCWTWWEPSGAPMNAASVARHQVHETAIHTYDAQESAGRPQSLPASIAVDGIPEFLEVTLASQGTWPYRPTRLQLSATEGPSWLFDLSSTAITVAPAQSGEPVATLHGPVSDLLLFLYGRIPETALTITGDRSAVTELRAYS</sequence>
<evidence type="ECO:0000259" key="2">
    <source>
        <dbReference type="Pfam" id="PF11716"/>
    </source>
</evidence>
<reference evidence="3" key="1">
    <citation type="submission" date="2021-03" db="EMBL/GenBank/DDBJ databases">
        <title>Whole genome shotgun sequence of Actinoplanes consettensis NBRC 14913.</title>
        <authorList>
            <person name="Komaki H."/>
            <person name="Tamura T."/>
        </authorList>
    </citation>
    <scope>NUCLEOTIDE SEQUENCE</scope>
    <source>
        <strain evidence="3">NBRC 14913</strain>
    </source>
</reference>
<name>A0A919T0F4_9ACTN</name>
<evidence type="ECO:0000313" key="3">
    <source>
        <dbReference type="EMBL" id="GIM81126.1"/>
    </source>
</evidence>
<evidence type="ECO:0000313" key="4">
    <source>
        <dbReference type="Proteomes" id="UP000680865"/>
    </source>
</evidence>
<dbReference type="Pfam" id="PF11716">
    <property type="entry name" value="MDMPI_N"/>
    <property type="match status" value="1"/>
</dbReference>